<protein>
    <submittedName>
        <fullName evidence="1">Uncharacterized protein</fullName>
    </submittedName>
</protein>
<organism evidence="1">
    <name type="scientific">marine sediment metagenome</name>
    <dbReference type="NCBI Taxonomy" id="412755"/>
    <lineage>
        <taxon>unclassified sequences</taxon>
        <taxon>metagenomes</taxon>
        <taxon>ecological metagenomes</taxon>
    </lineage>
</organism>
<gene>
    <name evidence="1" type="ORF">S03H2_15356</name>
</gene>
<sequence length="91" mass="10462">MSNGNQPGLDSWIDYKGNYLKVEHIKTFPAIVVVTKVSSYFDDKEKARIVFDIEYLARKYKWEPNQTNIGIIENSNIPSPQAVIGKKLIFK</sequence>
<evidence type="ECO:0000313" key="1">
    <source>
        <dbReference type="EMBL" id="GAH32953.1"/>
    </source>
</evidence>
<proteinExistence type="predicted"/>
<reference evidence="1" key="1">
    <citation type="journal article" date="2014" name="Front. Microbiol.">
        <title>High frequency of phylogenetically diverse reductive dehalogenase-homologous genes in deep subseafloor sedimentary metagenomes.</title>
        <authorList>
            <person name="Kawai M."/>
            <person name="Futagami T."/>
            <person name="Toyoda A."/>
            <person name="Takaki Y."/>
            <person name="Nishi S."/>
            <person name="Hori S."/>
            <person name="Arai W."/>
            <person name="Tsubouchi T."/>
            <person name="Morono Y."/>
            <person name="Uchiyama I."/>
            <person name="Ito T."/>
            <person name="Fujiyama A."/>
            <person name="Inagaki F."/>
            <person name="Takami H."/>
        </authorList>
    </citation>
    <scope>NUCLEOTIDE SEQUENCE</scope>
    <source>
        <strain evidence="1">Expedition CK06-06</strain>
    </source>
</reference>
<accession>X1GJ06</accession>
<dbReference type="AlphaFoldDB" id="X1GJ06"/>
<feature type="non-terminal residue" evidence="1">
    <location>
        <position position="91"/>
    </location>
</feature>
<name>X1GJ06_9ZZZZ</name>
<dbReference type="EMBL" id="BARU01007803">
    <property type="protein sequence ID" value="GAH32953.1"/>
    <property type="molecule type" value="Genomic_DNA"/>
</dbReference>
<comment type="caution">
    <text evidence="1">The sequence shown here is derived from an EMBL/GenBank/DDBJ whole genome shotgun (WGS) entry which is preliminary data.</text>
</comment>